<evidence type="ECO:0000256" key="1">
    <source>
        <dbReference type="SAM" id="MobiDB-lite"/>
    </source>
</evidence>
<gene>
    <name evidence="2" type="ORF">SDC9_61330</name>
</gene>
<organism evidence="2">
    <name type="scientific">bioreactor metagenome</name>
    <dbReference type="NCBI Taxonomy" id="1076179"/>
    <lineage>
        <taxon>unclassified sequences</taxon>
        <taxon>metagenomes</taxon>
        <taxon>ecological metagenomes</taxon>
    </lineage>
</organism>
<feature type="region of interest" description="Disordered" evidence="1">
    <location>
        <begin position="69"/>
        <end position="145"/>
    </location>
</feature>
<dbReference type="EMBL" id="VSSQ01002365">
    <property type="protein sequence ID" value="MPM14966.1"/>
    <property type="molecule type" value="Genomic_DNA"/>
</dbReference>
<dbReference type="AlphaFoldDB" id="A0A644XFG0"/>
<comment type="caution">
    <text evidence="2">The sequence shown here is derived from an EMBL/GenBank/DDBJ whole genome shotgun (WGS) entry which is preliminary data.</text>
</comment>
<feature type="region of interest" description="Disordered" evidence="1">
    <location>
        <begin position="234"/>
        <end position="253"/>
    </location>
</feature>
<accession>A0A644XFG0</accession>
<proteinExistence type="predicted"/>
<reference evidence="2" key="1">
    <citation type="submission" date="2019-08" db="EMBL/GenBank/DDBJ databases">
        <authorList>
            <person name="Kucharzyk K."/>
            <person name="Murdoch R.W."/>
            <person name="Higgins S."/>
            <person name="Loffler F."/>
        </authorList>
    </citation>
    <scope>NUCLEOTIDE SEQUENCE</scope>
</reference>
<evidence type="ECO:0000313" key="2">
    <source>
        <dbReference type="EMBL" id="MPM14966.1"/>
    </source>
</evidence>
<protein>
    <submittedName>
        <fullName evidence="2">Uncharacterized protein</fullName>
    </submittedName>
</protein>
<feature type="compositionally biased region" description="Basic and acidic residues" evidence="1">
    <location>
        <begin position="104"/>
        <end position="145"/>
    </location>
</feature>
<name>A0A644XFG0_9ZZZZ</name>
<feature type="compositionally biased region" description="Acidic residues" evidence="1">
    <location>
        <begin position="236"/>
        <end position="250"/>
    </location>
</feature>
<sequence length="292" mass="33012">MFLHERVDDQNRKHAQYHDCHLQVVVDILTTAERLVGFEHQRAQDHLQGVLAAVVDEHDNLEIPVPVTYKVKQRNSGNDGDRKRQDDFQQDGNVVATVEGGALNERDRDAGHIVLDDDQIERRDGNRKYDRPHAVDEPKRPYNDVEGHNARIEDHREHNRLHDDRPAHQMLLRQGEAHRNGDQHRKRGAQEGYEQRVLEGSHVAAVEHAPVVLQRERTGHEQVVGTHDINVFGNGGDEDVPDGNDEDQADECQKQGVDHPKELAAPAFADCGRCGLLHVHPPTESVRPGTGR</sequence>